<keyword evidence="2 8" id="KW-0645">Protease</keyword>
<dbReference type="InterPro" id="IPR009003">
    <property type="entry name" value="Peptidase_S1_PA"/>
</dbReference>
<dbReference type="Proteomes" id="UP000000311">
    <property type="component" value="Unassembled WGS sequence"/>
</dbReference>
<dbReference type="MEROPS" id="S01.130"/>
<dbReference type="InterPro" id="IPR033116">
    <property type="entry name" value="TRYPSIN_SER"/>
</dbReference>
<dbReference type="OrthoDB" id="10059102at2759"/>
<dbReference type="InParanoid" id="E1ZYQ4"/>
<dbReference type="EMBL" id="GL435242">
    <property type="protein sequence ID" value="EFN73594.1"/>
    <property type="molecule type" value="Genomic_DNA"/>
</dbReference>
<dbReference type="SMART" id="SM00020">
    <property type="entry name" value="Tryp_SPc"/>
    <property type="match status" value="1"/>
</dbReference>
<dbReference type="PRINTS" id="PR00722">
    <property type="entry name" value="CHYMOTRYPSIN"/>
</dbReference>
<organism evidence="12">
    <name type="scientific">Camponotus floridanus</name>
    <name type="common">Florida carpenter ant</name>
    <dbReference type="NCBI Taxonomy" id="104421"/>
    <lineage>
        <taxon>Eukaryota</taxon>
        <taxon>Metazoa</taxon>
        <taxon>Ecdysozoa</taxon>
        <taxon>Arthropoda</taxon>
        <taxon>Hexapoda</taxon>
        <taxon>Insecta</taxon>
        <taxon>Pterygota</taxon>
        <taxon>Neoptera</taxon>
        <taxon>Endopterygota</taxon>
        <taxon>Hymenoptera</taxon>
        <taxon>Apocrita</taxon>
        <taxon>Aculeata</taxon>
        <taxon>Formicoidea</taxon>
        <taxon>Formicidae</taxon>
        <taxon>Formicinae</taxon>
        <taxon>Camponotus</taxon>
    </lineage>
</organism>
<evidence type="ECO:0000256" key="5">
    <source>
        <dbReference type="ARBA" id="ARBA00022825"/>
    </source>
</evidence>
<dbReference type="PROSITE" id="PS00134">
    <property type="entry name" value="TRYPSIN_HIS"/>
    <property type="match status" value="1"/>
</dbReference>
<evidence type="ECO:0000256" key="2">
    <source>
        <dbReference type="ARBA" id="ARBA00022670"/>
    </source>
</evidence>
<accession>E1ZYQ4</accession>
<reference evidence="11 12" key="1">
    <citation type="journal article" date="2010" name="Science">
        <title>Genomic comparison of the ants Camponotus floridanus and Harpegnathos saltator.</title>
        <authorList>
            <person name="Bonasio R."/>
            <person name="Zhang G."/>
            <person name="Ye C."/>
            <person name="Mutti N.S."/>
            <person name="Fang X."/>
            <person name="Qin N."/>
            <person name="Donahue G."/>
            <person name="Yang P."/>
            <person name="Li Q."/>
            <person name="Li C."/>
            <person name="Zhang P."/>
            <person name="Huang Z."/>
            <person name="Berger S.L."/>
            <person name="Reinberg D."/>
            <person name="Wang J."/>
            <person name="Liebig J."/>
        </authorList>
    </citation>
    <scope>NUCLEOTIDE SEQUENCE [LARGE SCALE GENOMIC DNA]</scope>
    <source>
        <strain evidence="12">C129</strain>
    </source>
</reference>
<comment type="similarity">
    <text evidence="1">Belongs to the peptidase S1 family.</text>
</comment>
<dbReference type="KEGG" id="cfo:105257625"/>
<evidence type="ECO:0000313" key="11">
    <source>
        <dbReference type="EMBL" id="EFN73594.1"/>
    </source>
</evidence>
<dbReference type="PROSITE" id="PS50240">
    <property type="entry name" value="TRYPSIN_DOM"/>
    <property type="match status" value="1"/>
</dbReference>
<gene>
    <name evidence="11" type="ORF">EAG_08391</name>
</gene>
<dbReference type="AlphaFoldDB" id="E1ZYQ4"/>
<dbReference type="InterPro" id="IPR050430">
    <property type="entry name" value="Peptidase_S1"/>
</dbReference>
<dbReference type="GO" id="GO:0004252">
    <property type="term" value="F:serine-type endopeptidase activity"/>
    <property type="evidence" value="ECO:0007669"/>
    <property type="project" value="InterPro"/>
</dbReference>
<keyword evidence="3 9" id="KW-0732">Signal</keyword>
<evidence type="ECO:0000256" key="7">
    <source>
        <dbReference type="ARBA" id="ARBA00023157"/>
    </source>
</evidence>
<name>E1ZYQ4_CAMFO</name>
<keyword evidence="5 8" id="KW-0720">Serine protease</keyword>
<protein>
    <submittedName>
        <fullName evidence="11">Trypsin-4</fullName>
    </submittedName>
</protein>
<dbReference type="InterPro" id="IPR018114">
    <property type="entry name" value="TRYPSIN_HIS"/>
</dbReference>
<evidence type="ECO:0000259" key="10">
    <source>
        <dbReference type="PROSITE" id="PS50240"/>
    </source>
</evidence>
<evidence type="ECO:0000256" key="3">
    <source>
        <dbReference type="ARBA" id="ARBA00022729"/>
    </source>
</evidence>
<sequence>MLIIFCLTLIVSASCLESRIIGGISTTIDKYPYQVSLHYNGKLICGGSIISKQWILTAAHCVYGMNLSLFKVRVASSYHDEGGILITNISSIIPHEWYDEDTYDYDVALIKLITPLSLGRNAKIIILATPPINIKTGSKAIVSGWGKTSTNGESSKVLQTLTIPIIDQEVCQKIFARYRIVTANMLCAGDTTGGKDTCHGDSGGPLVYNNVQIGIVSWGAQCASPGYPGVYTRISTIRSWITKRANV</sequence>
<dbReference type="CDD" id="cd00190">
    <property type="entry name" value="Tryp_SPc"/>
    <property type="match status" value="1"/>
</dbReference>
<dbReference type="InterPro" id="IPR001254">
    <property type="entry name" value="Trypsin_dom"/>
</dbReference>
<keyword evidence="7" id="KW-1015">Disulfide bond</keyword>
<dbReference type="Gene3D" id="2.40.10.10">
    <property type="entry name" value="Trypsin-like serine proteases"/>
    <property type="match status" value="1"/>
</dbReference>
<dbReference type="InterPro" id="IPR043504">
    <property type="entry name" value="Peptidase_S1_PA_chymotrypsin"/>
</dbReference>
<evidence type="ECO:0000313" key="12">
    <source>
        <dbReference type="Proteomes" id="UP000000311"/>
    </source>
</evidence>
<dbReference type="PANTHER" id="PTHR24276">
    <property type="entry name" value="POLYSERASE-RELATED"/>
    <property type="match status" value="1"/>
</dbReference>
<dbReference type="PROSITE" id="PS00135">
    <property type="entry name" value="TRYPSIN_SER"/>
    <property type="match status" value="1"/>
</dbReference>
<dbReference type="OMA" id="HEWYDED"/>
<feature type="domain" description="Peptidase S1" evidence="10">
    <location>
        <begin position="20"/>
        <end position="246"/>
    </location>
</feature>
<evidence type="ECO:0000256" key="6">
    <source>
        <dbReference type="ARBA" id="ARBA00023145"/>
    </source>
</evidence>
<proteinExistence type="inferred from homology"/>
<keyword evidence="6" id="KW-0865">Zymogen</keyword>
<dbReference type="FunFam" id="2.40.10.10:FF:000077">
    <property type="entry name" value="Predicted protein"/>
    <property type="match status" value="1"/>
</dbReference>
<dbReference type="SUPFAM" id="SSF50494">
    <property type="entry name" value="Trypsin-like serine proteases"/>
    <property type="match status" value="1"/>
</dbReference>
<dbReference type="PANTHER" id="PTHR24276:SF91">
    <property type="entry name" value="AT26814P-RELATED"/>
    <property type="match status" value="1"/>
</dbReference>
<feature type="signal peptide" evidence="9">
    <location>
        <begin position="1"/>
        <end position="15"/>
    </location>
</feature>
<evidence type="ECO:0000256" key="1">
    <source>
        <dbReference type="ARBA" id="ARBA00007664"/>
    </source>
</evidence>
<dbReference type="GO" id="GO:0006508">
    <property type="term" value="P:proteolysis"/>
    <property type="evidence" value="ECO:0007669"/>
    <property type="project" value="UniProtKB-KW"/>
</dbReference>
<evidence type="ECO:0000256" key="9">
    <source>
        <dbReference type="SAM" id="SignalP"/>
    </source>
</evidence>
<keyword evidence="12" id="KW-1185">Reference proteome</keyword>
<evidence type="ECO:0000256" key="8">
    <source>
        <dbReference type="RuleBase" id="RU363034"/>
    </source>
</evidence>
<keyword evidence="4 8" id="KW-0378">Hydrolase</keyword>
<feature type="chain" id="PRO_5013311297" evidence="9">
    <location>
        <begin position="16"/>
        <end position="247"/>
    </location>
</feature>
<dbReference type="Pfam" id="PF00089">
    <property type="entry name" value="Trypsin"/>
    <property type="match status" value="1"/>
</dbReference>
<evidence type="ECO:0000256" key="4">
    <source>
        <dbReference type="ARBA" id="ARBA00022801"/>
    </source>
</evidence>
<dbReference type="InterPro" id="IPR001314">
    <property type="entry name" value="Peptidase_S1A"/>
</dbReference>